<feature type="domain" description="Photolyase/cryptochrome alpha/beta" evidence="6">
    <location>
        <begin position="3"/>
        <end position="133"/>
    </location>
</feature>
<comment type="cofactor">
    <cofactor evidence="4">
        <name>FAD</name>
        <dbReference type="ChEBI" id="CHEBI:57692"/>
    </cofactor>
    <text evidence="4">Binds 1 FAD per subunit.</text>
</comment>
<dbReference type="PROSITE" id="PS51645">
    <property type="entry name" value="PHR_CRY_ALPHA_BETA"/>
    <property type="match status" value="1"/>
</dbReference>
<sequence length="508" mass="56577">MTALHVVWFKRDLRTHDHVPLAAAAGAGGPVLPLYVAEPELWAQPDASARQWGFAAEGLAELRADLGRRGQPLVVRVGDAVDILDRVRRKWGIKGLWSHEETGNGWTYARDRRVAAWARAHGIPWTELPQNGVVRRLKDRDGWARRWEGRMAADVTVAPAGLAPLAGIDPGPIPTATGLGLFPDPCPGRQPGGRARGLRTLASFLDDRGRLYQRGLSSPVTAFDSCSRLSPHLAWGTLSLREVVQATRARMAGLEDAPFRRSLSSFVERLHWHCHFMQKLESQPDLEFRNAHPAYDGLRGSDPARLAAWAEGRTGWPFMDACMRALVATGWINFRMRAMLMAVASYHLWLDWRETGLHLARLFTDYEPGIHWNQCQMQSGTSGINTIRIYNPVKQAEDHDPAGTFTRRWLPELAGVPGHLLQEPWKMDAAEQERAGCILGRDYPLPLVDHQEAARAARDKVWAARRGPDFHALADAIQDRHGSRKSGLKPSNPTKARKKPAGQLALDL</sequence>
<protein>
    <submittedName>
        <fullName evidence="7">Deoxyribodipyrimidine photo-lyase</fullName>
    </submittedName>
</protein>
<dbReference type="Gene3D" id="1.10.579.10">
    <property type="entry name" value="DNA Cyclobutane Dipyrimidine Photolyase, subunit A, domain 3"/>
    <property type="match status" value="1"/>
</dbReference>
<evidence type="ECO:0000256" key="5">
    <source>
        <dbReference type="SAM" id="MobiDB-lite"/>
    </source>
</evidence>
<organism evidence="7 8">
    <name type="scientific">Aerophototrophica crusticola</name>
    <dbReference type="NCBI Taxonomy" id="1709002"/>
    <lineage>
        <taxon>Bacteria</taxon>
        <taxon>Pseudomonadati</taxon>
        <taxon>Pseudomonadota</taxon>
        <taxon>Alphaproteobacteria</taxon>
        <taxon>Rhodospirillales</taxon>
        <taxon>Rhodospirillaceae</taxon>
        <taxon>Aerophototrophica</taxon>
    </lineage>
</organism>
<accession>A0A858R854</accession>
<evidence type="ECO:0000313" key="8">
    <source>
        <dbReference type="Proteomes" id="UP000501891"/>
    </source>
</evidence>
<gene>
    <name evidence="7" type="ORF">HHL28_11365</name>
</gene>
<dbReference type="InterPro" id="IPR014729">
    <property type="entry name" value="Rossmann-like_a/b/a_fold"/>
</dbReference>
<dbReference type="InterPro" id="IPR036134">
    <property type="entry name" value="Crypto/Photolyase_FAD-like_sf"/>
</dbReference>
<dbReference type="GO" id="GO:0071949">
    <property type="term" value="F:FAD binding"/>
    <property type="evidence" value="ECO:0007669"/>
    <property type="project" value="TreeGrafter"/>
</dbReference>
<dbReference type="PANTHER" id="PTHR11455">
    <property type="entry name" value="CRYPTOCHROME"/>
    <property type="match status" value="1"/>
</dbReference>
<evidence type="ECO:0000256" key="4">
    <source>
        <dbReference type="PIRSR" id="PIRSR602081-1"/>
    </source>
</evidence>
<feature type="binding site" evidence="4">
    <location>
        <position position="266"/>
    </location>
    <ligand>
        <name>FAD</name>
        <dbReference type="ChEBI" id="CHEBI:57692"/>
    </ligand>
</feature>
<dbReference type="InterPro" id="IPR002081">
    <property type="entry name" value="Cryptochrome/DNA_photolyase_1"/>
</dbReference>
<dbReference type="KEGG" id="acru:HHL28_11365"/>
<dbReference type="EMBL" id="CP051775">
    <property type="protein sequence ID" value="QJE73605.1"/>
    <property type="molecule type" value="Genomic_DNA"/>
</dbReference>
<evidence type="ECO:0000256" key="1">
    <source>
        <dbReference type="ARBA" id="ARBA00001932"/>
    </source>
</evidence>
<dbReference type="AlphaFoldDB" id="A0A858R854"/>
<dbReference type="Gene3D" id="1.25.40.80">
    <property type="match status" value="1"/>
</dbReference>
<name>A0A858R854_9PROT</name>
<dbReference type="GO" id="GO:0003904">
    <property type="term" value="F:deoxyribodipyrimidine photo-lyase activity"/>
    <property type="evidence" value="ECO:0007669"/>
    <property type="project" value="TreeGrafter"/>
</dbReference>
<evidence type="ECO:0000256" key="3">
    <source>
        <dbReference type="ARBA" id="ARBA00022827"/>
    </source>
</evidence>
<dbReference type="Pfam" id="PF00875">
    <property type="entry name" value="DNA_photolyase"/>
    <property type="match status" value="1"/>
</dbReference>
<proteinExistence type="predicted"/>
<dbReference type="SUPFAM" id="SSF52425">
    <property type="entry name" value="Cryptochrome/photolyase, N-terminal domain"/>
    <property type="match status" value="1"/>
</dbReference>
<dbReference type="Gene3D" id="3.40.50.620">
    <property type="entry name" value="HUPs"/>
    <property type="match status" value="1"/>
</dbReference>
<evidence type="ECO:0000313" key="7">
    <source>
        <dbReference type="EMBL" id="QJE73605.1"/>
    </source>
</evidence>
<evidence type="ECO:0000256" key="2">
    <source>
        <dbReference type="ARBA" id="ARBA00022630"/>
    </source>
</evidence>
<comment type="cofactor">
    <cofactor evidence="1">
        <name>(6R)-5,10-methylene-5,6,7,8-tetrahydrofolate</name>
        <dbReference type="ChEBI" id="CHEBI:15636"/>
    </cofactor>
</comment>
<dbReference type="Proteomes" id="UP000501891">
    <property type="component" value="Chromosome"/>
</dbReference>
<evidence type="ECO:0000259" key="6">
    <source>
        <dbReference type="PROSITE" id="PS51645"/>
    </source>
</evidence>
<dbReference type="InterPro" id="IPR005101">
    <property type="entry name" value="Cryptochr/Photolyase_FAD-bd"/>
</dbReference>
<feature type="region of interest" description="Disordered" evidence="5">
    <location>
        <begin position="477"/>
        <end position="508"/>
    </location>
</feature>
<keyword evidence="3 4" id="KW-0274">FAD</keyword>
<dbReference type="GO" id="GO:0003677">
    <property type="term" value="F:DNA binding"/>
    <property type="evidence" value="ECO:0007669"/>
    <property type="project" value="TreeGrafter"/>
</dbReference>
<keyword evidence="2 4" id="KW-0285">Flavoprotein</keyword>
<reference evidence="7" key="1">
    <citation type="submission" date="2020-04" db="EMBL/GenBank/DDBJ databases">
        <title>A desert anoxygenic phototrophic bacterium fixes CO2 using RubisCO under aerobic conditions.</title>
        <authorList>
            <person name="Tang K."/>
        </authorList>
    </citation>
    <scope>NUCLEOTIDE SEQUENCE [LARGE SCALE GENOMIC DNA]</scope>
    <source>
        <strain evidence="7">MIMtkB3</strain>
    </source>
</reference>
<keyword evidence="8" id="KW-1185">Reference proteome</keyword>
<dbReference type="Pfam" id="PF03441">
    <property type="entry name" value="FAD_binding_7"/>
    <property type="match status" value="1"/>
</dbReference>
<dbReference type="InterPro" id="IPR006050">
    <property type="entry name" value="DNA_photolyase_N"/>
</dbReference>
<dbReference type="InterPro" id="IPR036155">
    <property type="entry name" value="Crypto/Photolyase_N_sf"/>
</dbReference>
<dbReference type="SUPFAM" id="SSF48173">
    <property type="entry name" value="Cryptochrome/photolyase FAD-binding domain"/>
    <property type="match status" value="1"/>
</dbReference>
<dbReference type="PANTHER" id="PTHR11455:SF9">
    <property type="entry name" value="CRYPTOCHROME CIRCADIAN CLOCK 5 ISOFORM X1"/>
    <property type="match status" value="1"/>
</dbReference>
<feature type="binding site" evidence="4">
    <location>
        <position position="212"/>
    </location>
    <ligand>
        <name>FAD</name>
        <dbReference type="ChEBI" id="CHEBI:57692"/>
    </ligand>
</feature>
<dbReference type="GO" id="GO:0009416">
    <property type="term" value="P:response to light stimulus"/>
    <property type="evidence" value="ECO:0007669"/>
    <property type="project" value="TreeGrafter"/>
</dbReference>